<feature type="transmembrane region" description="Helical" evidence="6">
    <location>
        <begin position="396"/>
        <end position="417"/>
    </location>
</feature>
<dbReference type="PANTHER" id="PTHR43129:SF1">
    <property type="entry name" value="FOSMIDOMYCIN RESISTANCE PROTEIN"/>
    <property type="match status" value="1"/>
</dbReference>
<feature type="region of interest" description="Disordered" evidence="5">
    <location>
        <begin position="58"/>
        <end position="122"/>
    </location>
</feature>
<sequence length="556" mass="58379">MGLEAAVASGEVAFEPIPAAGIGEDGASVRVIVLSVGPPEPELDAGSLEDSTVDARANDTAQHEAGPDVRPHGRIRLVKGIPAVPRSQRAPRPRRRRRRPRGDTGEHAEERGQQDTPGERAPEQLHVGDSVLRLHPRASQKHRLPRRASLRASWSRDTLATDLSQGAIPALLPVFKAMFHLSYAGVGFIVLMANISSSVIQPVFGVLSDRLRMRWLMPVGALLAGLGMTFAVLSPDYAVTVALILVSGVGVAAFHPEGYRFAGLAAGARRATGMSYFSVGGNIGYGLGPAVATLALSRAGVRGMGYLMAFSIPAAILLWQVISPRQREALEGAWAASAPRSADGIPAAQKTQNVPKGILALLVVFVVLRSWVSVGTASFIPLYFTGIRHLDPQYGGMLVSLFLGAGAVGTLIGGAAADRWGRRASLIFSMAILPPLLLMLTRASGPWILLAAVIAGMAVVSTFAVVMVMAQELVPERIGMISGLIIGFAVGMGGIGVTLLGAVADRWGLRTAMDATALLPLAALAIAIALPTHRQASTVPEPPGRKEPQAAGETWH</sequence>
<keyword evidence="4 6" id="KW-0472">Membrane</keyword>
<dbReference type="PROSITE" id="PS50850">
    <property type="entry name" value="MFS"/>
    <property type="match status" value="1"/>
</dbReference>
<feature type="transmembrane region" description="Helical" evidence="6">
    <location>
        <begin position="358"/>
        <end position="384"/>
    </location>
</feature>
<comment type="subcellular location">
    <subcellularLocation>
        <location evidence="1">Cell membrane</location>
        <topology evidence="1">Multi-pass membrane protein</topology>
    </subcellularLocation>
</comment>
<dbReference type="PANTHER" id="PTHR43129">
    <property type="entry name" value="FOSMIDOMYCIN RESISTANCE PROTEIN"/>
    <property type="match status" value="1"/>
</dbReference>
<feature type="region of interest" description="Disordered" evidence="5">
    <location>
        <begin position="535"/>
        <end position="556"/>
    </location>
</feature>
<feature type="transmembrane region" description="Helical" evidence="6">
    <location>
        <begin position="181"/>
        <end position="203"/>
    </location>
</feature>
<feature type="domain" description="Major facilitator superfamily (MFS) profile" evidence="7">
    <location>
        <begin position="150"/>
        <end position="534"/>
    </location>
</feature>
<dbReference type="EMBL" id="VBAN01000099">
    <property type="protein sequence ID" value="TMI83656.1"/>
    <property type="molecule type" value="Genomic_DNA"/>
</dbReference>
<name>A0A537JKJ2_9BACT</name>
<feature type="compositionally biased region" description="Basic and acidic residues" evidence="5">
    <location>
        <begin position="61"/>
        <end position="71"/>
    </location>
</feature>
<feature type="transmembrane region" description="Helical" evidence="6">
    <location>
        <begin position="481"/>
        <end position="503"/>
    </location>
</feature>
<dbReference type="PROSITE" id="PS00216">
    <property type="entry name" value="SUGAR_TRANSPORT_1"/>
    <property type="match status" value="1"/>
</dbReference>
<feature type="transmembrane region" description="Helical" evidence="6">
    <location>
        <begin position="509"/>
        <end position="530"/>
    </location>
</feature>
<protein>
    <submittedName>
        <fullName evidence="8">MFS transporter</fullName>
    </submittedName>
</protein>
<evidence type="ECO:0000256" key="4">
    <source>
        <dbReference type="ARBA" id="ARBA00023136"/>
    </source>
</evidence>
<keyword evidence="2 6" id="KW-0812">Transmembrane</keyword>
<dbReference type="CDD" id="cd17478">
    <property type="entry name" value="MFS_FsR"/>
    <property type="match status" value="1"/>
</dbReference>
<dbReference type="InterPro" id="IPR005829">
    <property type="entry name" value="Sugar_transporter_CS"/>
</dbReference>
<keyword evidence="3 6" id="KW-1133">Transmembrane helix</keyword>
<feature type="transmembrane region" description="Helical" evidence="6">
    <location>
        <begin position="424"/>
        <end position="441"/>
    </location>
</feature>
<evidence type="ECO:0000256" key="5">
    <source>
        <dbReference type="SAM" id="MobiDB-lite"/>
    </source>
</evidence>
<comment type="caution">
    <text evidence="8">The sequence shown here is derived from an EMBL/GenBank/DDBJ whole genome shotgun (WGS) entry which is preliminary data.</text>
</comment>
<accession>A0A537JKJ2</accession>
<feature type="transmembrane region" description="Helical" evidence="6">
    <location>
        <begin position="303"/>
        <end position="322"/>
    </location>
</feature>
<evidence type="ECO:0000313" key="9">
    <source>
        <dbReference type="Proteomes" id="UP000318093"/>
    </source>
</evidence>
<dbReference type="Gene3D" id="1.20.1250.20">
    <property type="entry name" value="MFS general substrate transporter like domains"/>
    <property type="match status" value="2"/>
</dbReference>
<dbReference type="InterPro" id="IPR011701">
    <property type="entry name" value="MFS"/>
</dbReference>
<feature type="transmembrane region" description="Helical" evidence="6">
    <location>
        <begin position="215"/>
        <end position="231"/>
    </location>
</feature>
<feature type="transmembrane region" description="Helical" evidence="6">
    <location>
        <begin position="237"/>
        <end position="255"/>
    </location>
</feature>
<evidence type="ECO:0000256" key="3">
    <source>
        <dbReference type="ARBA" id="ARBA00022989"/>
    </source>
</evidence>
<feature type="compositionally biased region" description="Basic and acidic residues" evidence="5">
    <location>
        <begin position="101"/>
        <end position="122"/>
    </location>
</feature>
<feature type="transmembrane region" description="Helical" evidence="6">
    <location>
        <begin position="447"/>
        <end position="469"/>
    </location>
</feature>
<feature type="compositionally biased region" description="Basic residues" evidence="5">
    <location>
        <begin position="89"/>
        <end position="100"/>
    </location>
</feature>
<proteinExistence type="predicted"/>
<organism evidence="8 9">
    <name type="scientific">Candidatus Segetimicrobium genomatis</name>
    <dbReference type="NCBI Taxonomy" id="2569760"/>
    <lineage>
        <taxon>Bacteria</taxon>
        <taxon>Bacillati</taxon>
        <taxon>Candidatus Sysuimicrobiota</taxon>
        <taxon>Candidatus Sysuimicrobiia</taxon>
        <taxon>Candidatus Sysuimicrobiales</taxon>
        <taxon>Candidatus Segetimicrobiaceae</taxon>
        <taxon>Candidatus Segetimicrobium</taxon>
    </lineage>
</organism>
<dbReference type="AlphaFoldDB" id="A0A537JKJ2"/>
<dbReference type="GO" id="GO:0022857">
    <property type="term" value="F:transmembrane transporter activity"/>
    <property type="evidence" value="ECO:0007669"/>
    <property type="project" value="InterPro"/>
</dbReference>
<evidence type="ECO:0000259" key="7">
    <source>
        <dbReference type="PROSITE" id="PS50850"/>
    </source>
</evidence>
<dbReference type="SUPFAM" id="SSF103473">
    <property type="entry name" value="MFS general substrate transporter"/>
    <property type="match status" value="1"/>
</dbReference>
<reference evidence="8 9" key="1">
    <citation type="journal article" date="2019" name="Nat. Microbiol.">
        <title>Mediterranean grassland soil C-N compound turnover is dependent on rainfall and depth, and is mediated by genomically divergent microorganisms.</title>
        <authorList>
            <person name="Diamond S."/>
            <person name="Andeer P.F."/>
            <person name="Li Z."/>
            <person name="Crits-Christoph A."/>
            <person name="Burstein D."/>
            <person name="Anantharaman K."/>
            <person name="Lane K.R."/>
            <person name="Thomas B.C."/>
            <person name="Pan C."/>
            <person name="Northen T.R."/>
            <person name="Banfield J.F."/>
        </authorList>
    </citation>
    <scope>NUCLEOTIDE SEQUENCE [LARGE SCALE GENOMIC DNA]</scope>
    <source>
        <strain evidence="8">NP_6</strain>
    </source>
</reference>
<evidence type="ECO:0000256" key="2">
    <source>
        <dbReference type="ARBA" id="ARBA00022692"/>
    </source>
</evidence>
<evidence type="ECO:0000256" key="6">
    <source>
        <dbReference type="SAM" id="Phobius"/>
    </source>
</evidence>
<dbReference type="InterPro" id="IPR036259">
    <property type="entry name" value="MFS_trans_sf"/>
</dbReference>
<dbReference type="Proteomes" id="UP000318093">
    <property type="component" value="Unassembled WGS sequence"/>
</dbReference>
<dbReference type="GO" id="GO:0005886">
    <property type="term" value="C:plasma membrane"/>
    <property type="evidence" value="ECO:0007669"/>
    <property type="project" value="UniProtKB-SubCell"/>
</dbReference>
<feature type="transmembrane region" description="Helical" evidence="6">
    <location>
        <begin position="276"/>
        <end position="297"/>
    </location>
</feature>
<dbReference type="InterPro" id="IPR020846">
    <property type="entry name" value="MFS_dom"/>
</dbReference>
<dbReference type="Pfam" id="PF07690">
    <property type="entry name" value="MFS_1"/>
    <property type="match status" value="1"/>
</dbReference>
<gene>
    <name evidence="8" type="ORF">E6H03_03330</name>
</gene>
<evidence type="ECO:0000256" key="1">
    <source>
        <dbReference type="ARBA" id="ARBA00004651"/>
    </source>
</evidence>
<evidence type="ECO:0000313" key="8">
    <source>
        <dbReference type="EMBL" id="TMI83656.1"/>
    </source>
</evidence>